<dbReference type="EMBL" id="LOEE01000065">
    <property type="protein sequence ID" value="KXG74035.1"/>
    <property type="molecule type" value="Genomic_DNA"/>
</dbReference>
<dbReference type="InterPro" id="IPR051460">
    <property type="entry name" value="HdrC_iron-sulfur_subunit"/>
</dbReference>
<keyword evidence="3" id="KW-0560">Oxidoreductase</keyword>
<reference evidence="7 8" key="1">
    <citation type="submission" date="2015-12" db="EMBL/GenBank/DDBJ databases">
        <title>Draft genome sequence of the thermoanaerobe Thermotalea metallivorans, an isolate from the runoff channel of the Great Artesian Basin, Australia.</title>
        <authorList>
            <person name="Patel B.K."/>
        </authorList>
    </citation>
    <scope>NUCLEOTIDE SEQUENCE [LARGE SCALE GENOMIC DNA]</scope>
    <source>
        <strain evidence="7 8">B2-1</strain>
    </source>
</reference>
<evidence type="ECO:0000256" key="2">
    <source>
        <dbReference type="ARBA" id="ARBA00022723"/>
    </source>
</evidence>
<dbReference type="GO" id="GO:0016491">
    <property type="term" value="F:oxidoreductase activity"/>
    <property type="evidence" value="ECO:0007669"/>
    <property type="project" value="UniProtKB-KW"/>
</dbReference>
<evidence type="ECO:0000256" key="5">
    <source>
        <dbReference type="ARBA" id="ARBA00023014"/>
    </source>
</evidence>
<accession>A0A140L0G0</accession>
<evidence type="ECO:0000256" key="4">
    <source>
        <dbReference type="ARBA" id="ARBA00023004"/>
    </source>
</evidence>
<keyword evidence="4" id="KW-0408">Iron</keyword>
<organism evidence="7 8">
    <name type="scientific">Thermotalea metallivorans</name>
    <dbReference type="NCBI Taxonomy" id="520762"/>
    <lineage>
        <taxon>Bacteria</taxon>
        <taxon>Bacillati</taxon>
        <taxon>Bacillota</taxon>
        <taxon>Clostridia</taxon>
        <taxon>Peptostreptococcales</taxon>
        <taxon>Thermotaleaceae</taxon>
        <taxon>Thermotalea</taxon>
    </lineage>
</organism>
<evidence type="ECO:0000313" key="8">
    <source>
        <dbReference type="Proteomes" id="UP000070456"/>
    </source>
</evidence>
<proteinExistence type="predicted"/>
<protein>
    <recommendedName>
        <fullName evidence="6">Cysteine-rich domain-containing protein</fullName>
    </recommendedName>
</protein>
<feature type="domain" description="Cysteine-rich" evidence="6">
    <location>
        <begin position="127"/>
        <end position="206"/>
    </location>
</feature>
<name>A0A140L0G0_9FIRM</name>
<dbReference type="Proteomes" id="UP000070456">
    <property type="component" value="Unassembled WGS sequence"/>
</dbReference>
<keyword evidence="2" id="KW-0479">Metal-binding</keyword>
<evidence type="ECO:0000313" key="7">
    <source>
        <dbReference type="EMBL" id="KXG74035.1"/>
    </source>
</evidence>
<dbReference type="RefSeq" id="WP_068557684.1">
    <property type="nucleotide sequence ID" value="NZ_LOEE01000065.1"/>
</dbReference>
<sequence length="260" mass="29108">MADNIVKTKRVFIPGCSLPSYNPILVEKTLEYLQEKLPGTGAILKCCGKPTKALGQEKKFKERYGTLQAEIDRLGAEEIIVACQSCFLTMTEDSPKQKVISLWELLPQIGLPKKSRGIGKKSDIVFAIHDSCPTRHRTTIHEGIRWIIHELGYKFEEPPHTRENTRCCGFGGMVVPANPELALRVMKRRTAEVSSDYMVAYCAACRESMVKGGKRAVHILDLIFGGPWTSDTEFPGVPSSPVTSWINRYKSKLAIRKVLE</sequence>
<keyword evidence="8" id="KW-1185">Reference proteome</keyword>
<keyword evidence="1" id="KW-0004">4Fe-4S</keyword>
<evidence type="ECO:0000256" key="3">
    <source>
        <dbReference type="ARBA" id="ARBA00023002"/>
    </source>
</evidence>
<dbReference type="GO" id="GO:0005886">
    <property type="term" value="C:plasma membrane"/>
    <property type="evidence" value="ECO:0007669"/>
    <property type="project" value="TreeGrafter"/>
</dbReference>
<dbReference type="AlphaFoldDB" id="A0A140L0G0"/>
<feature type="domain" description="Cysteine-rich" evidence="6">
    <location>
        <begin position="12"/>
        <end position="90"/>
    </location>
</feature>
<dbReference type="GO" id="GO:0046872">
    <property type="term" value="F:metal ion binding"/>
    <property type="evidence" value="ECO:0007669"/>
    <property type="project" value="UniProtKB-KW"/>
</dbReference>
<dbReference type="GO" id="GO:0051539">
    <property type="term" value="F:4 iron, 4 sulfur cluster binding"/>
    <property type="evidence" value="ECO:0007669"/>
    <property type="project" value="UniProtKB-KW"/>
</dbReference>
<dbReference type="Pfam" id="PF02754">
    <property type="entry name" value="CCG"/>
    <property type="match status" value="2"/>
</dbReference>
<dbReference type="STRING" id="520762.AN619_26450"/>
<dbReference type="PANTHER" id="PTHR43255">
    <property type="entry name" value="IRON-SULFUR-BINDING OXIDOREDUCTASE FADF-RELATED-RELATED"/>
    <property type="match status" value="1"/>
</dbReference>
<comment type="caution">
    <text evidence="7">The sequence shown here is derived from an EMBL/GenBank/DDBJ whole genome shotgun (WGS) entry which is preliminary data.</text>
</comment>
<dbReference type="PANTHER" id="PTHR43255:SF1">
    <property type="entry name" value="IRON-SULFUR-BINDING OXIDOREDUCTASE FADF-RELATED"/>
    <property type="match status" value="1"/>
</dbReference>
<dbReference type="InterPro" id="IPR004017">
    <property type="entry name" value="Cys_rich_dom"/>
</dbReference>
<evidence type="ECO:0000259" key="6">
    <source>
        <dbReference type="Pfam" id="PF02754"/>
    </source>
</evidence>
<gene>
    <name evidence="7" type="ORF">AN619_26450</name>
</gene>
<evidence type="ECO:0000256" key="1">
    <source>
        <dbReference type="ARBA" id="ARBA00022485"/>
    </source>
</evidence>
<keyword evidence="5" id="KW-0411">Iron-sulfur</keyword>